<keyword evidence="2 3" id="KW-1015">Disulfide bond</keyword>
<dbReference type="PIRSF" id="PIRSF002703">
    <property type="entry name" value="Thaumatin"/>
    <property type="match status" value="1"/>
</dbReference>
<dbReference type="PROSITE" id="PS51367">
    <property type="entry name" value="THAUMATIN_2"/>
    <property type="match status" value="1"/>
</dbReference>
<feature type="disulfide bond" evidence="3">
    <location>
        <begin position="201"/>
        <end position="210"/>
    </location>
</feature>
<dbReference type="Gene3D" id="2.60.110.10">
    <property type="entry name" value="Thaumatin"/>
    <property type="match status" value="1"/>
</dbReference>
<protein>
    <submittedName>
        <fullName evidence="4">Pathogenesis-related thaumatin superfamily protein</fullName>
    </submittedName>
</protein>
<name>A0A5A7QUN4_STRAF</name>
<evidence type="ECO:0000256" key="2">
    <source>
        <dbReference type="ARBA" id="ARBA00023157"/>
    </source>
</evidence>
<comment type="similarity">
    <text evidence="1">Belongs to the thaumatin family.</text>
</comment>
<feature type="disulfide bond" evidence="3">
    <location>
        <begin position="181"/>
        <end position="197"/>
    </location>
</feature>
<keyword evidence="5" id="KW-1185">Reference proteome</keyword>
<organism evidence="4 5">
    <name type="scientific">Striga asiatica</name>
    <name type="common">Asiatic witchweed</name>
    <name type="synonym">Buchnera asiatica</name>
    <dbReference type="NCBI Taxonomy" id="4170"/>
    <lineage>
        <taxon>Eukaryota</taxon>
        <taxon>Viridiplantae</taxon>
        <taxon>Streptophyta</taxon>
        <taxon>Embryophyta</taxon>
        <taxon>Tracheophyta</taxon>
        <taxon>Spermatophyta</taxon>
        <taxon>Magnoliopsida</taxon>
        <taxon>eudicotyledons</taxon>
        <taxon>Gunneridae</taxon>
        <taxon>Pentapetalae</taxon>
        <taxon>asterids</taxon>
        <taxon>lamiids</taxon>
        <taxon>Lamiales</taxon>
        <taxon>Orobanchaceae</taxon>
        <taxon>Buchnereae</taxon>
        <taxon>Striga</taxon>
    </lineage>
</organism>
<feature type="disulfide bond" evidence="3">
    <location>
        <begin position="211"/>
        <end position="221"/>
    </location>
</feature>
<dbReference type="PRINTS" id="PR00347">
    <property type="entry name" value="THAUMATIN"/>
</dbReference>
<dbReference type="Proteomes" id="UP000325081">
    <property type="component" value="Unassembled WGS sequence"/>
</dbReference>
<evidence type="ECO:0000313" key="4">
    <source>
        <dbReference type="EMBL" id="GER48769.1"/>
    </source>
</evidence>
<accession>A0A5A7QUN4</accession>
<dbReference type="SMART" id="SM00205">
    <property type="entry name" value="THN"/>
    <property type="match status" value="1"/>
</dbReference>
<dbReference type="EMBL" id="BKCP01008293">
    <property type="protein sequence ID" value="GER48769.1"/>
    <property type="molecule type" value="Genomic_DNA"/>
</dbReference>
<dbReference type="SUPFAM" id="SSF49870">
    <property type="entry name" value="Osmotin, thaumatin-like protein"/>
    <property type="match status" value="1"/>
</dbReference>
<dbReference type="OrthoDB" id="430315at2759"/>
<dbReference type="CDD" id="cd09218">
    <property type="entry name" value="TLP-PA"/>
    <property type="match status" value="1"/>
</dbReference>
<proteinExistence type="inferred from homology"/>
<evidence type="ECO:0000256" key="1">
    <source>
        <dbReference type="ARBA" id="ARBA00010607"/>
    </source>
</evidence>
<feature type="disulfide bond" evidence="3">
    <location>
        <begin position="51"/>
        <end position="261"/>
    </location>
</feature>
<feature type="disulfide bond" evidence="3">
    <location>
        <begin position="173"/>
        <end position="234"/>
    </location>
</feature>
<evidence type="ECO:0000256" key="3">
    <source>
        <dbReference type="PIRSR" id="PIRSR002703-1"/>
    </source>
</evidence>
<dbReference type="InterPro" id="IPR037176">
    <property type="entry name" value="Osmotin/thaumatin-like_sf"/>
</dbReference>
<dbReference type="FunFam" id="2.60.110.10:FF:000002">
    <property type="entry name" value="Thaumatin-like protein 1a"/>
    <property type="match status" value="1"/>
</dbReference>
<dbReference type="PANTHER" id="PTHR31048">
    <property type="entry name" value="OS03G0233200 PROTEIN"/>
    <property type="match status" value="1"/>
</dbReference>
<feature type="disulfide bond" evidence="3">
    <location>
        <begin position="168"/>
        <end position="251"/>
    </location>
</feature>
<sequence length="268" mass="28413">MALCLEKLEEGSREGGGSTRLGCRASLQMEIEGTSSEGCSKAAKFTLLNRCSQTIWPGIQAGAGKPQLEINGSLELNPNKSASLYAPAGWSGRFWARTGCSFDNSGQTGNCITGDCGGRLDCNGIGGAPPASLAEFTLDSPQDFYDISLVDGFNLPVSIVPSGGSGNCTRLACTKDLNPTCPPELREYGSGVQVVGCKSACLAFGKDQYCCAGVYNNPQVCTPTRYSRYFKTACPAAYSYPYDDRSSIFTCKGADYSIMFCSNNQHEG</sequence>
<feature type="disulfide bond" evidence="3">
    <location>
        <begin position="116"/>
        <end position="122"/>
    </location>
</feature>
<comment type="caution">
    <text evidence="4">The sequence shown here is derived from an EMBL/GenBank/DDBJ whole genome shotgun (WGS) entry which is preliminary data.</text>
</comment>
<dbReference type="AlphaFoldDB" id="A0A5A7QUN4"/>
<evidence type="ECO:0000313" key="5">
    <source>
        <dbReference type="Proteomes" id="UP000325081"/>
    </source>
</evidence>
<feature type="disulfide bond" evidence="3">
    <location>
        <begin position="100"/>
        <end position="111"/>
    </location>
</feature>
<dbReference type="InterPro" id="IPR001938">
    <property type="entry name" value="Thaumatin"/>
</dbReference>
<reference evidence="5" key="1">
    <citation type="journal article" date="2019" name="Curr. Biol.">
        <title>Genome Sequence of Striga asiatica Provides Insight into the Evolution of Plant Parasitism.</title>
        <authorList>
            <person name="Yoshida S."/>
            <person name="Kim S."/>
            <person name="Wafula E.K."/>
            <person name="Tanskanen J."/>
            <person name="Kim Y.M."/>
            <person name="Honaas L."/>
            <person name="Yang Z."/>
            <person name="Spallek T."/>
            <person name="Conn C.E."/>
            <person name="Ichihashi Y."/>
            <person name="Cheong K."/>
            <person name="Cui S."/>
            <person name="Der J.P."/>
            <person name="Gundlach H."/>
            <person name="Jiao Y."/>
            <person name="Hori C."/>
            <person name="Ishida J.K."/>
            <person name="Kasahara H."/>
            <person name="Kiba T."/>
            <person name="Kim M.S."/>
            <person name="Koo N."/>
            <person name="Laohavisit A."/>
            <person name="Lee Y.H."/>
            <person name="Lumba S."/>
            <person name="McCourt P."/>
            <person name="Mortimer J.C."/>
            <person name="Mutuku J.M."/>
            <person name="Nomura T."/>
            <person name="Sasaki-Sekimoto Y."/>
            <person name="Seto Y."/>
            <person name="Wang Y."/>
            <person name="Wakatake T."/>
            <person name="Sakakibara H."/>
            <person name="Demura T."/>
            <person name="Yamaguchi S."/>
            <person name="Yoneyama K."/>
            <person name="Manabe R.I."/>
            <person name="Nelson D.C."/>
            <person name="Schulman A.H."/>
            <person name="Timko M.P."/>
            <person name="dePamphilis C.W."/>
            <person name="Choi D."/>
            <person name="Shirasu K."/>
        </authorList>
    </citation>
    <scope>NUCLEOTIDE SEQUENCE [LARGE SCALE GENOMIC DNA]</scope>
    <source>
        <strain evidence="5">cv. UVA1</strain>
    </source>
</reference>
<gene>
    <name evidence="4" type="ORF">STAS_25957</name>
</gene>
<dbReference type="Pfam" id="PF00314">
    <property type="entry name" value="Thaumatin"/>
    <property type="match status" value="1"/>
</dbReference>